<dbReference type="AlphaFoldDB" id="A0A829WFA3"/>
<evidence type="ECO:0000313" key="1">
    <source>
        <dbReference type="EMBL" id="GEA37563.1"/>
    </source>
</evidence>
<accession>A0A829WFA3</accession>
<organism evidence="1 2">
    <name type="scientific">Enterocloster clostridioformis</name>
    <dbReference type="NCBI Taxonomy" id="1531"/>
    <lineage>
        <taxon>Bacteria</taxon>
        <taxon>Bacillati</taxon>
        <taxon>Bacillota</taxon>
        <taxon>Clostridia</taxon>
        <taxon>Lachnospirales</taxon>
        <taxon>Lachnospiraceae</taxon>
        <taxon>Enterocloster</taxon>
    </lineage>
</organism>
<sequence length="202" mass="23884">MEYLFVYDQESQGWWLKLDTPEKLLDYMSQTKDSRMTGALDLYLELYKQGHENSDKKSVLEVLDSMTQEERFTLMMKNMKNFNLMYGAIIQAEKINGTIFDGFRSLNIEMGFKELNDIRRNGQTYINQVGGSTFHIQYTQWCRRKELIFPNYTDSDIRIKQFDGGNHYYAYIGDMQLRDGDNLKWNTYEQAYDAAIDIVVRA</sequence>
<dbReference type="Proteomes" id="UP000315200">
    <property type="component" value="Unassembled WGS sequence"/>
</dbReference>
<reference evidence="1 2" key="1">
    <citation type="submission" date="2019-06" db="EMBL/GenBank/DDBJ databases">
        <title>Draft genome sequence of [Clostridium] clostridioforme NBRC 113352.</title>
        <authorList>
            <person name="Miura T."/>
            <person name="Furukawa M."/>
            <person name="Shimamura M."/>
            <person name="Ohyama Y."/>
            <person name="Yamazoe A."/>
            <person name="Kawasaki H."/>
        </authorList>
    </citation>
    <scope>NUCLEOTIDE SEQUENCE [LARGE SCALE GENOMIC DNA]</scope>
    <source>
        <strain evidence="1 2">NBRC 113352</strain>
    </source>
</reference>
<name>A0A829WFA3_9FIRM</name>
<dbReference type="EMBL" id="BJLB01000001">
    <property type="protein sequence ID" value="GEA37563.1"/>
    <property type="molecule type" value="Genomic_DNA"/>
</dbReference>
<gene>
    <name evidence="1" type="ORF">Ccl03g_32760</name>
</gene>
<dbReference type="RefSeq" id="WP_002588883.1">
    <property type="nucleotide sequence ID" value="NZ_BJLB01000001.1"/>
</dbReference>
<proteinExistence type="predicted"/>
<evidence type="ECO:0000313" key="2">
    <source>
        <dbReference type="Proteomes" id="UP000315200"/>
    </source>
</evidence>
<protein>
    <submittedName>
        <fullName evidence="1">Uncharacterized protein</fullName>
    </submittedName>
</protein>
<comment type="caution">
    <text evidence="1">The sequence shown here is derived from an EMBL/GenBank/DDBJ whole genome shotgun (WGS) entry which is preliminary data.</text>
</comment>